<reference evidence="3" key="1">
    <citation type="submission" date="2018-06" db="EMBL/GenBank/DDBJ databases">
        <authorList>
            <person name="Zhirakovskaya E."/>
        </authorList>
    </citation>
    <scope>NUCLEOTIDE SEQUENCE</scope>
</reference>
<evidence type="ECO:0000256" key="1">
    <source>
        <dbReference type="ARBA" id="ARBA00006484"/>
    </source>
</evidence>
<proteinExistence type="inferred from homology"/>
<dbReference type="InterPro" id="IPR020904">
    <property type="entry name" value="Sc_DH/Rdtase_CS"/>
</dbReference>
<evidence type="ECO:0000256" key="2">
    <source>
        <dbReference type="ARBA" id="ARBA00023002"/>
    </source>
</evidence>
<keyword evidence="2" id="KW-0560">Oxidoreductase</keyword>
<sequence>MESSFIRAVVTGGASGLGRATCEEIIKRNGQVVIFDSNIELGKKTCSELGIKSHFVQVDVTSESDVDQAIEQAVENLGSINFLVNCAGIAPSQRLLGKNELMTTAQFQQAININLVGSFSVCRAAINHMQHNKVDDQGQRAVIVNTASIAAQDGQVGQAAYAASKAGIVGMMLPLAREFSRIGVRVVTVAPGLFQTPLMEKLPEKAITDLQSHIPFPKRLGRPDEFGRLVCHIYDNHMLNGELIRLDGALRM</sequence>
<dbReference type="PRINTS" id="PR00081">
    <property type="entry name" value="GDHRDH"/>
</dbReference>
<protein>
    <submittedName>
        <fullName evidence="3">3-hydroxyacyl-CoA dehydrogenase</fullName>
    </submittedName>
</protein>
<dbReference type="InterPro" id="IPR036291">
    <property type="entry name" value="NAD(P)-bd_dom_sf"/>
</dbReference>
<dbReference type="GO" id="GO:0016491">
    <property type="term" value="F:oxidoreductase activity"/>
    <property type="evidence" value="ECO:0007669"/>
    <property type="project" value="UniProtKB-KW"/>
</dbReference>
<evidence type="ECO:0000313" key="3">
    <source>
        <dbReference type="EMBL" id="VAW83188.1"/>
    </source>
</evidence>
<accession>A0A3B0YQP3</accession>
<dbReference type="FunFam" id="3.40.50.720:FF:000173">
    <property type="entry name" value="3-oxoacyl-[acyl-carrier protein] reductase"/>
    <property type="match status" value="1"/>
</dbReference>
<name>A0A3B0YQP3_9ZZZZ</name>
<organism evidence="3">
    <name type="scientific">hydrothermal vent metagenome</name>
    <dbReference type="NCBI Taxonomy" id="652676"/>
    <lineage>
        <taxon>unclassified sequences</taxon>
        <taxon>metagenomes</taxon>
        <taxon>ecological metagenomes</taxon>
    </lineage>
</organism>
<dbReference type="Pfam" id="PF00106">
    <property type="entry name" value="adh_short"/>
    <property type="match status" value="1"/>
</dbReference>
<dbReference type="InterPro" id="IPR002347">
    <property type="entry name" value="SDR_fam"/>
</dbReference>
<dbReference type="Gene3D" id="3.40.50.720">
    <property type="entry name" value="NAD(P)-binding Rossmann-like Domain"/>
    <property type="match status" value="1"/>
</dbReference>
<gene>
    <name evidence="3" type="ORF">MNBD_GAMMA16-473</name>
</gene>
<dbReference type="PRINTS" id="PR00080">
    <property type="entry name" value="SDRFAMILY"/>
</dbReference>
<dbReference type="SUPFAM" id="SSF51735">
    <property type="entry name" value="NAD(P)-binding Rossmann-fold domains"/>
    <property type="match status" value="1"/>
</dbReference>
<dbReference type="PANTHER" id="PTHR43658:SF8">
    <property type="entry name" value="17-BETA-HYDROXYSTEROID DEHYDROGENASE 14-RELATED"/>
    <property type="match status" value="1"/>
</dbReference>
<dbReference type="PROSITE" id="PS00061">
    <property type="entry name" value="ADH_SHORT"/>
    <property type="match status" value="1"/>
</dbReference>
<dbReference type="PANTHER" id="PTHR43658">
    <property type="entry name" value="SHORT-CHAIN DEHYDROGENASE/REDUCTASE"/>
    <property type="match status" value="1"/>
</dbReference>
<dbReference type="AlphaFoldDB" id="A0A3B0YQP3"/>
<comment type="similarity">
    <text evidence="1">Belongs to the short-chain dehydrogenases/reductases (SDR) family.</text>
</comment>
<dbReference type="EMBL" id="UOFO01000002">
    <property type="protein sequence ID" value="VAW83188.1"/>
    <property type="molecule type" value="Genomic_DNA"/>
</dbReference>